<evidence type="ECO:0000313" key="12">
    <source>
        <dbReference type="Proteomes" id="UP000232063"/>
    </source>
</evidence>
<keyword evidence="3 9" id="KW-0963">Cytoplasm</keyword>
<dbReference type="RefSeq" id="WP_025734542.1">
    <property type="nucleotide sequence ID" value="NZ_CP024963.1"/>
</dbReference>
<dbReference type="InterPro" id="IPR002312">
    <property type="entry name" value="Asp/Asn-tRNA-synth_IIb"/>
</dbReference>
<protein>
    <recommendedName>
        <fullName evidence="9">Asparagine--tRNA ligase</fullName>
        <ecNumber evidence="9">6.1.1.22</ecNumber>
    </recommendedName>
    <alternativeName>
        <fullName evidence="9">Asparaginyl-tRNA synthetase</fullName>
        <shortName evidence="9">AsnRS</shortName>
    </alternativeName>
</protein>
<dbReference type="PRINTS" id="PR01042">
    <property type="entry name" value="TRNASYNTHASP"/>
</dbReference>
<evidence type="ECO:0000256" key="4">
    <source>
        <dbReference type="ARBA" id="ARBA00022598"/>
    </source>
</evidence>
<keyword evidence="7 9" id="KW-0648">Protein biosynthesis</keyword>
<evidence type="ECO:0000256" key="1">
    <source>
        <dbReference type="ARBA" id="ARBA00008226"/>
    </source>
</evidence>
<dbReference type="GO" id="GO:0005524">
    <property type="term" value="F:ATP binding"/>
    <property type="evidence" value="ECO:0007669"/>
    <property type="project" value="UniProtKB-UniRule"/>
</dbReference>
<evidence type="ECO:0000256" key="5">
    <source>
        <dbReference type="ARBA" id="ARBA00022741"/>
    </source>
</evidence>
<dbReference type="NCBIfam" id="TIGR00457">
    <property type="entry name" value="asnS"/>
    <property type="match status" value="1"/>
</dbReference>
<dbReference type="AlphaFoldDB" id="A0A2K8NT86"/>
<keyword evidence="8 9" id="KW-0030">Aminoacyl-tRNA synthetase</keyword>
<dbReference type="PANTHER" id="PTHR22594">
    <property type="entry name" value="ASPARTYL/LYSYL-TRNA SYNTHETASE"/>
    <property type="match status" value="1"/>
</dbReference>
<dbReference type="GO" id="GO:0006421">
    <property type="term" value="P:asparaginyl-tRNA aminoacylation"/>
    <property type="evidence" value="ECO:0007669"/>
    <property type="project" value="UniProtKB-UniRule"/>
</dbReference>
<dbReference type="InterPro" id="IPR012340">
    <property type="entry name" value="NA-bd_OB-fold"/>
</dbReference>
<dbReference type="GO" id="GO:0003676">
    <property type="term" value="F:nucleic acid binding"/>
    <property type="evidence" value="ECO:0007669"/>
    <property type="project" value="InterPro"/>
</dbReference>
<sequence length="455" mass="51611">MKELQEIYQDFAKLEGKEISIIGRVRSNRQGKNVCFMVINDGTSFDDLQVVYKEGIDGFEDGTKSRVASIVEITGTLLLTPTKGQPFELSAHKIELLDQAVESYPLQKKEHSPEFLREIAHLRARTKTFNAVYKIRSELAFAIHKYFNDRGFIYAQTPIITGNDAEGAGEAFTVTTRGDDKYEKDFFGKQSTLTVSGQLHAEAFAQAFKKVYTFGPTFRAENSNTSKHAAEFWMIEPEVAFSDLQDNIVLIESLIKYTVNYVFEKCDAEFKFLDANLEAGLIDKIKNLVESKFKTTSYSEAIKLLQNAVKNGHQFEENKIAFGLDLATEHERYICEVINQAPTFVIDYPKDIKAFYMKLNDDHQTVAAVDLLVPGIGELVGGSEREGDYDKLIKRCEEMGIDPSSLDWYLNLRKYGYFKSAGFGLGFERLLMYITGVANIRDVLLYPRTPNNLLF</sequence>
<dbReference type="SUPFAM" id="SSF55681">
    <property type="entry name" value="Class II aaRS and biotin synthetases"/>
    <property type="match status" value="1"/>
</dbReference>
<feature type="domain" description="Aminoacyl-transfer RNA synthetases class-II family profile" evidence="10">
    <location>
        <begin position="133"/>
        <end position="447"/>
    </location>
</feature>
<dbReference type="GO" id="GO:0004816">
    <property type="term" value="F:asparagine-tRNA ligase activity"/>
    <property type="evidence" value="ECO:0007669"/>
    <property type="project" value="UniProtKB-UniRule"/>
</dbReference>
<dbReference type="Gene3D" id="3.30.930.10">
    <property type="entry name" value="Bira Bifunctional Protein, Domain 2"/>
    <property type="match status" value="1"/>
</dbReference>
<dbReference type="FunFam" id="3.30.930.10:FF:000016">
    <property type="entry name" value="Asparagine--tRNA ligase"/>
    <property type="match status" value="1"/>
</dbReference>
<dbReference type="CDD" id="cd04318">
    <property type="entry name" value="EcAsnRS_like_N"/>
    <property type="match status" value="1"/>
</dbReference>
<evidence type="ECO:0000313" key="11">
    <source>
        <dbReference type="EMBL" id="ATZ16776.1"/>
    </source>
</evidence>
<dbReference type="InterPro" id="IPR006195">
    <property type="entry name" value="aa-tRNA-synth_II"/>
</dbReference>
<dbReference type="GO" id="GO:0005737">
    <property type="term" value="C:cytoplasm"/>
    <property type="evidence" value="ECO:0007669"/>
    <property type="project" value="UniProtKB-SubCell"/>
</dbReference>
<keyword evidence="12" id="KW-1185">Reference proteome</keyword>
<keyword evidence="5 9" id="KW-0547">Nucleotide-binding</keyword>
<dbReference type="EC" id="6.1.1.22" evidence="9"/>
<dbReference type="Pfam" id="PF00152">
    <property type="entry name" value="tRNA-synt_2"/>
    <property type="match status" value="1"/>
</dbReference>
<evidence type="ECO:0000259" key="10">
    <source>
        <dbReference type="PROSITE" id="PS50862"/>
    </source>
</evidence>
<dbReference type="InterPro" id="IPR004522">
    <property type="entry name" value="Asn-tRNA-ligase"/>
</dbReference>
<comment type="subcellular location">
    <subcellularLocation>
        <location evidence="9">Cytoplasm</location>
    </subcellularLocation>
</comment>
<accession>A0A2K8NT86</accession>
<evidence type="ECO:0000256" key="6">
    <source>
        <dbReference type="ARBA" id="ARBA00022840"/>
    </source>
</evidence>
<evidence type="ECO:0000256" key="9">
    <source>
        <dbReference type="HAMAP-Rule" id="MF_00534"/>
    </source>
</evidence>
<keyword evidence="4 9" id="KW-0436">Ligase</keyword>
<dbReference type="HAMAP" id="MF_00534">
    <property type="entry name" value="Asn_tRNA_synth"/>
    <property type="match status" value="1"/>
</dbReference>
<gene>
    <name evidence="11" type="primary">asnC</name>
    <name evidence="9" type="synonym">asnS</name>
    <name evidence="11" type="ORF">ELUMI_v1c00480</name>
</gene>
<dbReference type="EMBL" id="CP024963">
    <property type="protein sequence ID" value="ATZ16776.1"/>
    <property type="molecule type" value="Genomic_DNA"/>
</dbReference>
<dbReference type="InterPro" id="IPR004365">
    <property type="entry name" value="NA-bd_OB_tRNA"/>
</dbReference>
<comment type="subunit">
    <text evidence="2 9">Homodimer.</text>
</comment>
<keyword evidence="6 9" id="KW-0067">ATP-binding</keyword>
<evidence type="ECO:0000256" key="2">
    <source>
        <dbReference type="ARBA" id="ARBA00011738"/>
    </source>
</evidence>
<evidence type="ECO:0000256" key="8">
    <source>
        <dbReference type="ARBA" id="ARBA00023146"/>
    </source>
</evidence>
<dbReference type="Pfam" id="PF01336">
    <property type="entry name" value="tRNA_anti-codon"/>
    <property type="match status" value="1"/>
</dbReference>
<evidence type="ECO:0000256" key="7">
    <source>
        <dbReference type="ARBA" id="ARBA00022917"/>
    </source>
</evidence>
<dbReference type="CDD" id="cd00776">
    <property type="entry name" value="AsxRS_core"/>
    <property type="match status" value="1"/>
</dbReference>
<reference evidence="11 12" key="1">
    <citation type="submission" date="2017-11" db="EMBL/GenBank/DDBJ databases">
        <title>Genome sequence of Entomoplasma luminosum PIMN-1 (ATCC 49195).</title>
        <authorList>
            <person name="Lo W.-S."/>
            <person name="Gasparich G.E."/>
            <person name="Kuo C.-H."/>
        </authorList>
    </citation>
    <scope>NUCLEOTIDE SEQUENCE [LARGE SCALE GENOMIC DNA]</scope>
    <source>
        <strain evidence="11 12">PIMN-1</strain>
    </source>
</reference>
<proteinExistence type="inferred from homology"/>
<dbReference type="OrthoDB" id="9762036at2"/>
<organism evidence="11 12">
    <name type="scientific">Williamsoniiplasma luminosum</name>
    <dbReference type="NCBI Taxonomy" id="214888"/>
    <lineage>
        <taxon>Bacteria</taxon>
        <taxon>Bacillati</taxon>
        <taxon>Mycoplasmatota</taxon>
        <taxon>Mollicutes</taxon>
        <taxon>Entomoplasmatales</taxon>
        <taxon>Williamsoniiplasma</taxon>
    </lineage>
</organism>
<dbReference type="InterPro" id="IPR045864">
    <property type="entry name" value="aa-tRNA-synth_II/BPL/LPL"/>
</dbReference>
<dbReference type="InterPro" id="IPR004364">
    <property type="entry name" value="Aa-tRNA-synt_II"/>
</dbReference>
<dbReference type="NCBIfam" id="NF003037">
    <property type="entry name" value="PRK03932.1"/>
    <property type="match status" value="1"/>
</dbReference>
<evidence type="ECO:0000256" key="3">
    <source>
        <dbReference type="ARBA" id="ARBA00022490"/>
    </source>
</evidence>
<dbReference type="PROSITE" id="PS50862">
    <property type="entry name" value="AA_TRNA_LIGASE_II"/>
    <property type="match status" value="1"/>
</dbReference>
<dbReference type="Gene3D" id="2.40.50.140">
    <property type="entry name" value="Nucleic acid-binding proteins"/>
    <property type="match status" value="1"/>
</dbReference>
<name>A0A2K8NT86_9MOLU</name>
<dbReference type="SUPFAM" id="SSF50249">
    <property type="entry name" value="Nucleic acid-binding proteins"/>
    <property type="match status" value="1"/>
</dbReference>
<dbReference type="PANTHER" id="PTHR22594:SF34">
    <property type="entry name" value="ASPARAGINE--TRNA LIGASE, MITOCHONDRIAL-RELATED"/>
    <property type="match status" value="1"/>
</dbReference>
<dbReference type="KEGG" id="elj:ELUMI_v1c00480"/>
<comment type="similarity">
    <text evidence="1 9">Belongs to the class-II aminoacyl-tRNA synthetase family.</text>
</comment>
<comment type="catalytic activity">
    <reaction evidence="9">
        <text>tRNA(Asn) + L-asparagine + ATP = L-asparaginyl-tRNA(Asn) + AMP + diphosphate + H(+)</text>
        <dbReference type="Rhea" id="RHEA:11180"/>
        <dbReference type="Rhea" id="RHEA-COMP:9659"/>
        <dbReference type="Rhea" id="RHEA-COMP:9674"/>
        <dbReference type="ChEBI" id="CHEBI:15378"/>
        <dbReference type="ChEBI" id="CHEBI:30616"/>
        <dbReference type="ChEBI" id="CHEBI:33019"/>
        <dbReference type="ChEBI" id="CHEBI:58048"/>
        <dbReference type="ChEBI" id="CHEBI:78442"/>
        <dbReference type="ChEBI" id="CHEBI:78515"/>
        <dbReference type="ChEBI" id="CHEBI:456215"/>
        <dbReference type="EC" id="6.1.1.22"/>
    </reaction>
</comment>
<dbReference type="Proteomes" id="UP000232063">
    <property type="component" value="Chromosome"/>
</dbReference>